<evidence type="ECO:0000256" key="3">
    <source>
        <dbReference type="ARBA" id="ARBA00023274"/>
    </source>
</evidence>
<dbReference type="SMART" id="SM00316">
    <property type="entry name" value="S1"/>
    <property type="match status" value="4"/>
</dbReference>
<evidence type="ECO:0000313" key="6">
    <source>
        <dbReference type="Proteomes" id="UP000179018"/>
    </source>
</evidence>
<evidence type="ECO:0000256" key="1">
    <source>
        <dbReference type="ARBA" id="ARBA00006767"/>
    </source>
</evidence>
<accession>A0A1F8B506</accession>
<dbReference type="InterPro" id="IPR003029">
    <property type="entry name" value="S1_domain"/>
</dbReference>
<dbReference type="GO" id="GO:0006412">
    <property type="term" value="P:translation"/>
    <property type="evidence" value="ECO:0007669"/>
    <property type="project" value="TreeGrafter"/>
</dbReference>
<dbReference type="Gene3D" id="2.40.50.140">
    <property type="entry name" value="Nucleic acid-binding proteins"/>
    <property type="match status" value="4"/>
</dbReference>
<dbReference type="InterPro" id="IPR012340">
    <property type="entry name" value="NA-bd_OB-fold"/>
</dbReference>
<proteinExistence type="inferred from homology"/>
<evidence type="ECO:0000256" key="2">
    <source>
        <dbReference type="ARBA" id="ARBA00022980"/>
    </source>
</evidence>
<dbReference type="Proteomes" id="UP000179018">
    <property type="component" value="Unassembled WGS sequence"/>
</dbReference>
<feature type="domain" description="S1 motif" evidence="4">
    <location>
        <begin position="39"/>
        <end position="106"/>
    </location>
</feature>
<comment type="similarity">
    <text evidence="1">Belongs to the bacterial ribosomal protein bS1 family.</text>
</comment>
<dbReference type="Pfam" id="PF00575">
    <property type="entry name" value="S1"/>
    <property type="match status" value="3"/>
</dbReference>
<feature type="domain" description="S1 motif" evidence="4">
    <location>
        <begin position="115"/>
        <end position="190"/>
    </location>
</feature>
<dbReference type="PANTHER" id="PTHR10724:SF7">
    <property type="entry name" value="SMALL RIBOSOMAL SUBUNIT PROTEIN BS1C"/>
    <property type="match status" value="1"/>
</dbReference>
<dbReference type="PANTHER" id="PTHR10724">
    <property type="entry name" value="30S RIBOSOMAL PROTEIN S1"/>
    <property type="match status" value="1"/>
</dbReference>
<organism evidence="5 6">
    <name type="scientific">Candidatus Woesebacteria bacterium RIFCSPLOWO2_01_FULL_39_10</name>
    <dbReference type="NCBI Taxonomy" id="1802516"/>
    <lineage>
        <taxon>Bacteria</taxon>
        <taxon>Candidatus Woeseibacteriota</taxon>
    </lineage>
</organism>
<dbReference type="GO" id="GO:0022627">
    <property type="term" value="C:cytosolic small ribosomal subunit"/>
    <property type="evidence" value="ECO:0007669"/>
    <property type="project" value="TreeGrafter"/>
</dbReference>
<keyword evidence="2" id="KW-0689">Ribosomal protein</keyword>
<dbReference type="GO" id="GO:0003729">
    <property type="term" value="F:mRNA binding"/>
    <property type="evidence" value="ECO:0007669"/>
    <property type="project" value="TreeGrafter"/>
</dbReference>
<feature type="domain" description="S1 motif" evidence="4">
    <location>
        <begin position="325"/>
        <end position="388"/>
    </location>
</feature>
<feature type="domain" description="S1 motif" evidence="4">
    <location>
        <begin position="211"/>
        <end position="308"/>
    </location>
</feature>
<name>A0A1F8B506_9BACT</name>
<dbReference type="SUPFAM" id="SSF50249">
    <property type="entry name" value="Nucleic acid-binding proteins"/>
    <property type="match status" value="4"/>
</dbReference>
<sequence length="397" mass="43103">MDSKSQSKASKSKPSKREAQTMGELLSMYGGSGFSHSVGDRVRGKILSIDGAKVVIDIGGKSEGMVAEKAFKEAEEFIKTLKIGDEIETTVLVPETNEGFTILSLRVASENSLWGKIQDASEKATPITVEGLGVTSSGVTVNLNGLTGFIPMSQLGKVTSQNPQALIGKKFQAVVIDYSRNIRKMVLSEKEVTEAGEIAQGRTALKEIKEGQEFEGEVTTIYDFGAFVRIWTKGPSSPKDHQPLVESSGREVPLKGKVKANIPLEGLVHVSELSWEKISDPGSVVSVGQKVKVVVVGKKNDKLAFSIKQREKDPWDEVATHYTKDKKVEGVVSKLTDFGVFVSLEKGVEGLIHITKIPPEKSFSRGDKVQVYIEEVDAKARRISLGLILTAKPVGYK</sequence>
<dbReference type="PROSITE" id="PS50126">
    <property type="entry name" value="S1"/>
    <property type="match status" value="4"/>
</dbReference>
<evidence type="ECO:0000259" key="4">
    <source>
        <dbReference type="PROSITE" id="PS50126"/>
    </source>
</evidence>
<keyword evidence="3" id="KW-0687">Ribonucleoprotein</keyword>
<dbReference type="STRING" id="1802516.A3A75_00190"/>
<gene>
    <name evidence="5" type="ORF">A3A75_00190</name>
</gene>
<dbReference type="InterPro" id="IPR050437">
    <property type="entry name" value="Ribos_protein_bS1-like"/>
</dbReference>
<dbReference type="AlphaFoldDB" id="A0A1F8B506"/>
<dbReference type="EMBL" id="MGHC01000030">
    <property type="protein sequence ID" value="OGM58799.1"/>
    <property type="molecule type" value="Genomic_DNA"/>
</dbReference>
<reference evidence="5 6" key="1">
    <citation type="journal article" date="2016" name="Nat. Commun.">
        <title>Thousands of microbial genomes shed light on interconnected biogeochemical processes in an aquifer system.</title>
        <authorList>
            <person name="Anantharaman K."/>
            <person name="Brown C.T."/>
            <person name="Hug L.A."/>
            <person name="Sharon I."/>
            <person name="Castelle C.J."/>
            <person name="Probst A.J."/>
            <person name="Thomas B.C."/>
            <person name="Singh A."/>
            <person name="Wilkins M.J."/>
            <person name="Karaoz U."/>
            <person name="Brodie E.L."/>
            <person name="Williams K.H."/>
            <person name="Hubbard S.S."/>
            <person name="Banfield J.F."/>
        </authorList>
    </citation>
    <scope>NUCLEOTIDE SEQUENCE [LARGE SCALE GENOMIC DNA]</scope>
</reference>
<dbReference type="InterPro" id="IPR035104">
    <property type="entry name" value="Ribosomal_protein_S1-like"/>
</dbReference>
<comment type="caution">
    <text evidence="5">The sequence shown here is derived from an EMBL/GenBank/DDBJ whole genome shotgun (WGS) entry which is preliminary data.</text>
</comment>
<evidence type="ECO:0000313" key="5">
    <source>
        <dbReference type="EMBL" id="OGM58799.1"/>
    </source>
</evidence>
<dbReference type="GO" id="GO:0003735">
    <property type="term" value="F:structural constituent of ribosome"/>
    <property type="evidence" value="ECO:0007669"/>
    <property type="project" value="TreeGrafter"/>
</dbReference>
<dbReference type="PRINTS" id="PR00681">
    <property type="entry name" value="RIBOSOMALS1"/>
</dbReference>
<protein>
    <recommendedName>
        <fullName evidence="4">S1 motif domain-containing protein</fullName>
    </recommendedName>
</protein>